<sequence length="299" mass="32630">MDDFSKVRMTMPFTRSTVSRDDQDAALGRMTLDFLKKSKYWLLAGAILGGSVGFGASFLIRPQWEASTLLQVGQIAGDEGAASLLEPPARAVDRMKSTQFLEAVISGLAIRRSENEVNPEAELILKSTNVAQMRNSDLLQVSVHGYSGEQARTAINGIASEIASVHATVAKPTIDRLKDEQAAVEQSLSAEEGRKSELQKLAQKEFGGDVARKFSEGVLLTHLLTENDAAVRQLQRRQRALKEQLDPARTFGTHALGPADVSPRAVFPRKSPFVGAGILAGLALTVMLLLIQWSRRHRE</sequence>
<keyword evidence="5 6" id="KW-0472">Membrane</keyword>
<keyword evidence="3 6" id="KW-0812">Transmembrane</keyword>
<evidence type="ECO:0000259" key="7">
    <source>
        <dbReference type="Pfam" id="PF02706"/>
    </source>
</evidence>
<dbReference type="PANTHER" id="PTHR32309:SF13">
    <property type="entry name" value="FERRIC ENTEROBACTIN TRANSPORT PROTEIN FEPE"/>
    <property type="match status" value="1"/>
</dbReference>
<dbReference type="EMBL" id="JARJLM010000559">
    <property type="protein sequence ID" value="MDF3838044.1"/>
    <property type="molecule type" value="Genomic_DNA"/>
</dbReference>
<feature type="transmembrane region" description="Helical" evidence="6">
    <location>
        <begin position="273"/>
        <end position="291"/>
    </location>
</feature>
<feature type="transmembrane region" description="Helical" evidence="6">
    <location>
        <begin position="40"/>
        <end position="60"/>
    </location>
</feature>
<evidence type="ECO:0000256" key="6">
    <source>
        <dbReference type="SAM" id="Phobius"/>
    </source>
</evidence>
<protein>
    <submittedName>
        <fullName evidence="8">Wzz/FepE/Etk N-terminal domain-containing protein</fullName>
    </submittedName>
</protein>
<dbReference type="Proteomes" id="UP001216674">
    <property type="component" value="Unassembled WGS sequence"/>
</dbReference>
<evidence type="ECO:0000256" key="4">
    <source>
        <dbReference type="ARBA" id="ARBA00022989"/>
    </source>
</evidence>
<organism evidence="8 9">
    <name type="scientific">Cupriavidus basilensis</name>
    <dbReference type="NCBI Taxonomy" id="68895"/>
    <lineage>
        <taxon>Bacteria</taxon>
        <taxon>Pseudomonadati</taxon>
        <taxon>Pseudomonadota</taxon>
        <taxon>Betaproteobacteria</taxon>
        <taxon>Burkholderiales</taxon>
        <taxon>Burkholderiaceae</taxon>
        <taxon>Cupriavidus</taxon>
    </lineage>
</organism>
<evidence type="ECO:0000256" key="5">
    <source>
        <dbReference type="ARBA" id="ARBA00023136"/>
    </source>
</evidence>
<accession>A0ABT6AZX6</accession>
<feature type="domain" description="Polysaccharide chain length determinant N-terminal" evidence="7">
    <location>
        <begin position="34"/>
        <end position="106"/>
    </location>
</feature>
<dbReference type="RefSeq" id="WP_276268085.1">
    <property type="nucleotide sequence ID" value="NZ_JARJLM010000559.1"/>
</dbReference>
<name>A0ABT6AZX6_9BURK</name>
<keyword evidence="4 6" id="KW-1133">Transmembrane helix</keyword>
<evidence type="ECO:0000256" key="3">
    <source>
        <dbReference type="ARBA" id="ARBA00022692"/>
    </source>
</evidence>
<comment type="subcellular location">
    <subcellularLocation>
        <location evidence="1">Cell membrane</location>
        <topology evidence="1">Multi-pass membrane protein</topology>
    </subcellularLocation>
</comment>
<evidence type="ECO:0000256" key="1">
    <source>
        <dbReference type="ARBA" id="ARBA00004651"/>
    </source>
</evidence>
<keyword evidence="9" id="KW-1185">Reference proteome</keyword>
<evidence type="ECO:0000256" key="2">
    <source>
        <dbReference type="ARBA" id="ARBA00022475"/>
    </source>
</evidence>
<comment type="caution">
    <text evidence="8">The sequence shown here is derived from an EMBL/GenBank/DDBJ whole genome shotgun (WGS) entry which is preliminary data.</text>
</comment>
<proteinExistence type="predicted"/>
<reference evidence="8 9" key="1">
    <citation type="submission" date="2023-03" db="EMBL/GenBank/DDBJ databases">
        <title>Draft assemblies of triclosan tolerant bacteria isolated from returned activated sludge.</title>
        <authorList>
            <person name="Van Hamelsveld S."/>
        </authorList>
    </citation>
    <scope>NUCLEOTIDE SEQUENCE [LARGE SCALE GENOMIC DNA]</scope>
    <source>
        <strain evidence="8 9">GW210010_S58</strain>
    </source>
</reference>
<gene>
    <name evidence="8" type="ORF">P3W85_34690</name>
</gene>
<keyword evidence="2" id="KW-1003">Cell membrane</keyword>
<dbReference type="InterPro" id="IPR003856">
    <property type="entry name" value="LPS_length_determ_N"/>
</dbReference>
<dbReference type="InterPro" id="IPR050445">
    <property type="entry name" value="Bact_polysacc_biosynth/exp"/>
</dbReference>
<dbReference type="PANTHER" id="PTHR32309">
    <property type="entry name" value="TYROSINE-PROTEIN KINASE"/>
    <property type="match status" value="1"/>
</dbReference>
<dbReference type="Pfam" id="PF02706">
    <property type="entry name" value="Wzz"/>
    <property type="match status" value="1"/>
</dbReference>
<evidence type="ECO:0000313" key="8">
    <source>
        <dbReference type="EMBL" id="MDF3838044.1"/>
    </source>
</evidence>
<evidence type="ECO:0000313" key="9">
    <source>
        <dbReference type="Proteomes" id="UP001216674"/>
    </source>
</evidence>